<evidence type="ECO:0000259" key="17">
    <source>
        <dbReference type="Pfam" id="PF02887"/>
    </source>
</evidence>
<evidence type="ECO:0000256" key="15">
    <source>
        <dbReference type="RuleBase" id="RU000504"/>
    </source>
</evidence>
<dbReference type="Gene3D" id="3.40.1380.20">
    <property type="entry name" value="Pyruvate kinase, C-terminal domain"/>
    <property type="match status" value="2"/>
</dbReference>
<evidence type="ECO:0000259" key="16">
    <source>
        <dbReference type="Pfam" id="PF00224"/>
    </source>
</evidence>
<dbReference type="Pfam" id="PF02887">
    <property type="entry name" value="PK_C"/>
    <property type="match status" value="1"/>
</dbReference>
<dbReference type="GO" id="GO:0005524">
    <property type="term" value="F:ATP binding"/>
    <property type="evidence" value="ECO:0007669"/>
    <property type="project" value="UniProtKB-KW"/>
</dbReference>
<feature type="domain" description="Pyruvate kinase C-terminal" evidence="17">
    <location>
        <begin position="440"/>
        <end position="558"/>
    </location>
</feature>
<comment type="catalytic activity">
    <reaction evidence="14 15">
        <text>pyruvate + ATP = phosphoenolpyruvate + ADP + H(+)</text>
        <dbReference type="Rhea" id="RHEA:18157"/>
        <dbReference type="ChEBI" id="CHEBI:15361"/>
        <dbReference type="ChEBI" id="CHEBI:15378"/>
        <dbReference type="ChEBI" id="CHEBI:30616"/>
        <dbReference type="ChEBI" id="CHEBI:58702"/>
        <dbReference type="ChEBI" id="CHEBI:456216"/>
        <dbReference type="EC" id="2.7.1.40"/>
    </reaction>
</comment>
<evidence type="ECO:0000256" key="1">
    <source>
        <dbReference type="ARBA" id="ARBA00001946"/>
    </source>
</evidence>
<dbReference type="Gene3D" id="2.40.33.10">
    <property type="entry name" value="PK beta-barrel domain-like"/>
    <property type="match status" value="1"/>
</dbReference>
<dbReference type="SUPFAM" id="SSF50800">
    <property type="entry name" value="PK beta-barrel domain-like"/>
    <property type="match status" value="1"/>
</dbReference>
<dbReference type="Proteomes" id="UP001501920">
    <property type="component" value="Chromosome 7"/>
</dbReference>
<evidence type="ECO:0000256" key="4">
    <source>
        <dbReference type="ARBA" id="ARBA00008663"/>
    </source>
</evidence>
<evidence type="ECO:0000256" key="13">
    <source>
        <dbReference type="ARBA" id="ARBA00023317"/>
    </source>
</evidence>
<feature type="domain" description="Pyruvate kinase barrel" evidence="16">
    <location>
        <begin position="73"/>
        <end position="405"/>
    </location>
</feature>
<dbReference type="InterPro" id="IPR040442">
    <property type="entry name" value="Pyrv_kinase-like_dom_sf"/>
</dbReference>
<proteinExistence type="inferred from homology"/>
<dbReference type="GO" id="GO:0004743">
    <property type="term" value="F:pyruvate kinase activity"/>
    <property type="evidence" value="ECO:0007669"/>
    <property type="project" value="UniProtKB-EC"/>
</dbReference>
<dbReference type="EC" id="2.7.1.40" evidence="15"/>
<dbReference type="FunFam" id="3.40.1380.20:FF:000002">
    <property type="entry name" value="Pyruvate kinase"/>
    <property type="match status" value="1"/>
</dbReference>
<evidence type="ECO:0000313" key="19">
    <source>
        <dbReference type="Proteomes" id="UP001501920"/>
    </source>
</evidence>
<reference evidence="18" key="3">
    <citation type="submission" date="2025-09" db="UniProtKB">
        <authorList>
            <consortium name="Ensembl"/>
        </authorList>
    </citation>
    <scope>IDENTIFICATION</scope>
</reference>
<organism evidence="18 19">
    <name type="scientific">Pygocentrus nattereri</name>
    <name type="common">Red-bellied piranha</name>
    <dbReference type="NCBI Taxonomy" id="42514"/>
    <lineage>
        <taxon>Eukaryota</taxon>
        <taxon>Metazoa</taxon>
        <taxon>Chordata</taxon>
        <taxon>Craniata</taxon>
        <taxon>Vertebrata</taxon>
        <taxon>Euteleostomi</taxon>
        <taxon>Actinopterygii</taxon>
        <taxon>Neopterygii</taxon>
        <taxon>Teleostei</taxon>
        <taxon>Ostariophysi</taxon>
        <taxon>Characiformes</taxon>
        <taxon>Characoidei</taxon>
        <taxon>Pygocentrus</taxon>
    </lineage>
</organism>
<dbReference type="AlphaFoldDB" id="A0AAR2KG47"/>
<dbReference type="InterPro" id="IPR001697">
    <property type="entry name" value="Pyr_Knase"/>
</dbReference>
<keyword evidence="6" id="KW-0479">Metal-binding</keyword>
<dbReference type="GeneTree" id="ENSGT00390000008859"/>
<accession>A0AAR2KG47</accession>
<evidence type="ECO:0000256" key="2">
    <source>
        <dbReference type="ARBA" id="ARBA00001958"/>
    </source>
</evidence>
<dbReference type="InterPro" id="IPR018209">
    <property type="entry name" value="Pyrv_Knase_AS"/>
</dbReference>
<evidence type="ECO:0000313" key="18">
    <source>
        <dbReference type="Ensembl" id="ENSPNAP00000061407.1"/>
    </source>
</evidence>
<dbReference type="SUPFAM" id="SSF52935">
    <property type="entry name" value="PK C-terminal domain-like"/>
    <property type="match status" value="1"/>
</dbReference>
<dbReference type="FunFam" id="3.40.1380.20:FF:000001">
    <property type="entry name" value="Pyruvate kinase"/>
    <property type="match status" value="1"/>
</dbReference>
<evidence type="ECO:0000256" key="14">
    <source>
        <dbReference type="ARBA" id="ARBA00048152"/>
    </source>
</evidence>
<keyword evidence="19" id="KW-1185">Reference proteome</keyword>
<evidence type="ECO:0000256" key="10">
    <source>
        <dbReference type="ARBA" id="ARBA00022842"/>
    </source>
</evidence>
<evidence type="ECO:0000256" key="8">
    <source>
        <dbReference type="ARBA" id="ARBA00022777"/>
    </source>
</evidence>
<evidence type="ECO:0000256" key="5">
    <source>
        <dbReference type="ARBA" id="ARBA00022679"/>
    </source>
</evidence>
<keyword evidence="12 15" id="KW-0324">Glycolysis</keyword>
<evidence type="ECO:0000256" key="3">
    <source>
        <dbReference type="ARBA" id="ARBA00004997"/>
    </source>
</evidence>
<dbReference type="InterPro" id="IPR011037">
    <property type="entry name" value="Pyrv_Knase-like_insert_dom_sf"/>
</dbReference>
<reference evidence="18 19" key="1">
    <citation type="submission" date="2020-10" db="EMBL/GenBank/DDBJ databases">
        <title>Pygocentrus nattereri (red-bellied piranha) genome, fPygNat1, primary haplotype.</title>
        <authorList>
            <person name="Myers G."/>
            <person name="Meyer A."/>
            <person name="Karagic N."/>
            <person name="Pippel M."/>
            <person name="Winkler S."/>
            <person name="Tracey A."/>
            <person name="Wood J."/>
            <person name="Formenti G."/>
            <person name="Howe K."/>
            <person name="Fedrigo O."/>
            <person name="Jarvis E.D."/>
        </authorList>
    </citation>
    <scope>NUCLEOTIDE SEQUENCE [LARGE SCALE GENOMIC DNA]</scope>
</reference>
<dbReference type="GO" id="GO:0030955">
    <property type="term" value="F:potassium ion binding"/>
    <property type="evidence" value="ECO:0007669"/>
    <property type="project" value="InterPro"/>
</dbReference>
<dbReference type="CDD" id="cd00288">
    <property type="entry name" value="Pyruvate_Kinase"/>
    <property type="match status" value="1"/>
</dbReference>
<dbReference type="NCBIfam" id="NF004491">
    <property type="entry name" value="PRK05826.1"/>
    <property type="match status" value="1"/>
</dbReference>
<dbReference type="PANTHER" id="PTHR11817">
    <property type="entry name" value="PYRUVATE KINASE"/>
    <property type="match status" value="1"/>
</dbReference>
<dbReference type="InterPro" id="IPR015806">
    <property type="entry name" value="Pyrv_Knase_insert_dom_sf"/>
</dbReference>
<keyword evidence="13" id="KW-0670">Pyruvate</keyword>
<dbReference type="GO" id="GO:0016301">
    <property type="term" value="F:kinase activity"/>
    <property type="evidence" value="ECO:0007669"/>
    <property type="project" value="UniProtKB-KW"/>
</dbReference>
<sequence>TSIFQVWLPTSMWDRKVHKKTLPANSTFTMPHSKAQDMGTAFIQTQQLNAAMADTFLEHMCLLDIDSEPTTARNTGIICTIGPASRAVDTLKEMIKSGMNIARLNFSHGSHEYHGETIKNVREACESFEPGSIHYRPIGIALDTKGPEIRTGLIKGSGTAEVELKKGNKIKLTLDDSYMENCDEDVLWLDYKNITKVVEVGSKVYIDDGLISLQVQEIGSDYLLCEIENGGSLGSKKGVNLPGAAVDLPAVSEKDIKDLQFGVDMGVDMVFASFIRKADDVHEVRKVLGEKGKNIKIISKLENHEGVRRFDEILEASDGIMVARGDLGIEIPTEKVFLAQKMMIGRCNRAGKPVTCATQMLESMIKKPRPTRAEGSDVANAVLDGADCIMLSGETAKGDYPLEAVRTQHMIAREAEAAMFHRQVFEDLRRCTPHSTDPAEAIAIGAVEASFKILAPAFIVLTGSGRSAHLLSRYRPRAPIIAVTRNGQTARQAHLYRGIFPVFYNKPAHDVWAEDVDLRVNFAMEVGKARGFFKSGDVVIVLTGWRPGSGFTNTMRVVPVP</sequence>
<dbReference type="Gene3D" id="3.20.20.60">
    <property type="entry name" value="Phosphoenolpyruvate-binding domains"/>
    <property type="match status" value="1"/>
</dbReference>
<comment type="cofactor">
    <cofactor evidence="1">
        <name>Mg(2+)</name>
        <dbReference type="ChEBI" id="CHEBI:18420"/>
    </cofactor>
</comment>
<dbReference type="GO" id="GO:0000287">
    <property type="term" value="F:magnesium ion binding"/>
    <property type="evidence" value="ECO:0007669"/>
    <property type="project" value="InterPro"/>
</dbReference>
<evidence type="ECO:0000256" key="6">
    <source>
        <dbReference type="ARBA" id="ARBA00022723"/>
    </source>
</evidence>
<comment type="cofactor">
    <cofactor evidence="2">
        <name>K(+)</name>
        <dbReference type="ChEBI" id="CHEBI:29103"/>
    </cofactor>
</comment>
<evidence type="ECO:0000256" key="12">
    <source>
        <dbReference type="ARBA" id="ARBA00023152"/>
    </source>
</evidence>
<dbReference type="Pfam" id="PF00224">
    <property type="entry name" value="PK"/>
    <property type="match status" value="1"/>
</dbReference>
<evidence type="ECO:0000256" key="7">
    <source>
        <dbReference type="ARBA" id="ARBA00022741"/>
    </source>
</evidence>
<keyword evidence="7" id="KW-0547">Nucleotide-binding</keyword>
<protein>
    <recommendedName>
        <fullName evidence="15">Pyruvate kinase</fullName>
        <ecNumber evidence="15">2.7.1.40</ecNumber>
    </recommendedName>
</protein>
<dbReference type="SUPFAM" id="SSF51621">
    <property type="entry name" value="Phosphoenolpyruvate/pyruvate domain"/>
    <property type="match status" value="1"/>
</dbReference>
<dbReference type="InterPro" id="IPR015813">
    <property type="entry name" value="Pyrv/PenolPyrv_kinase-like_dom"/>
</dbReference>
<evidence type="ECO:0000256" key="9">
    <source>
        <dbReference type="ARBA" id="ARBA00022840"/>
    </source>
</evidence>
<dbReference type="FunFam" id="3.20.20.60:FF:000025">
    <property type="entry name" value="Pyruvate kinase"/>
    <property type="match status" value="1"/>
</dbReference>
<keyword evidence="5 15" id="KW-0808">Transferase</keyword>
<dbReference type="PROSITE" id="PS00110">
    <property type="entry name" value="PYRUVATE_KINASE"/>
    <property type="match status" value="1"/>
</dbReference>
<dbReference type="NCBIfam" id="TIGR01064">
    <property type="entry name" value="pyruv_kin"/>
    <property type="match status" value="1"/>
</dbReference>
<keyword evidence="8 15" id="KW-0418">Kinase</keyword>
<comment type="pathway">
    <text evidence="3 15">Carbohydrate degradation; glycolysis; pyruvate from D-glyceraldehyde 3-phosphate: step 5/5.</text>
</comment>
<name>A0AAR2KG47_PYGNA</name>
<dbReference type="Ensembl" id="ENSPNAT00000083735.1">
    <property type="protein sequence ID" value="ENSPNAP00000061407.1"/>
    <property type="gene ID" value="ENSPNAG00000003237.2"/>
</dbReference>
<dbReference type="PRINTS" id="PR01050">
    <property type="entry name" value="PYRUVTKNASE"/>
</dbReference>
<keyword evidence="11" id="KW-0630">Potassium</keyword>
<dbReference type="InterPro" id="IPR036918">
    <property type="entry name" value="Pyrv_Knase_C_sf"/>
</dbReference>
<reference evidence="18" key="2">
    <citation type="submission" date="2025-08" db="UniProtKB">
        <authorList>
            <consortium name="Ensembl"/>
        </authorList>
    </citation>
    <scope>IDENTIFICATION</scope>
</reference>
<keyword evidence="10 15" id="KW-0460">Magnesium</keyword>
<dbReference type="InterPro" id="IPR015795">
    <property type="entry name" value="Pyrv_Knase_C"/>
</dbReference>
<evidence type="ECO:0000256" key="11">
    <source>
        <dbReference type="ARBA" id="ARBA00022958"/>
    </source>
</evidence>
<keyword evidence="9" id="KW-0067">ATP-binding</keyword>
<dbReference type="InterPro" id="IPR015793">
    <property type="entry name" value="Pyrv_Knase_brl"/>
</dbReference>
<dbReference type="NCBIfam" id="NF004978">
    <property type="entry name" value="PRK06354.1"/>
    <property type="match status" value="1"/>
</dbReference>
<dbReference type="FunFam" id="2.40.33.10:FF:000023">
    <property type="entry name" value="Pyruvate kinase PKM"/>
    <property type="match status" value="1"/>
</dbReference>
<comment type="similarity">
    <text evidence="4 15">Belongs to the pyruvate kinase family.</text>
</comment>